<keyword evidence="1" id="KW-0732">Signal</keyword>
<comment type="caution">
    <text evidence="2">The sequence shown here is derived from an EMBL/GenBank/DDBJ whole genome shotgun (WGS) entry which is preliminary data.</text>
</comment>
<sequence length="259" mass="28302">MKAIKFLSGLTIVLVTLFSFSGCASMAGPREAKQSASIVDYLYPKATQAPQLTPGITYLRPPVRVGIAFVPNAPGARTLPETEKIKLLERVKAAFTGQAFIGTIDIIPSHYLKPSGGFDNMEQAARMFNVDVMAMVSYDQVQFTDGNSLSFLYWTVIGAYVVHGNEHDTQTMLDISVFDVASRKLLMRAPGTSQVKGSANLSNFSERSRAARTEGYNKAADQLIPALQTELTAFRERLKTNDKIRVEPRAGYQGGGQPD</sequence>
<dbReference type="EMBL" id="JACOFU010000008">
    <property type="protein sequence ID" value="MBC3833218.1"/>
    <property type="molecule type" value="Genomic_DNA"/>
</dbReference>
<accession>A0ABR6XUQ9</accession>
<protein>
    <submittedName>
        <fullName evidence="2">Rhombotarget lipoprotein</fullName>
    </submittedName>
</protein>
<dbReference type="Proteomes" id="UP000643610">
    <property type="component" value="Unassembled WGS sequence"/>
</dbReference>
<evidence type="ECO:0000313" key="3">
    <source>
        <dbReference type="Proteomes" id="UP000643610"/>
    </source>
</evidence>
<evidence type="ECO:0000313" key="2">
    <source>
        <dbReference type="EMBL" id="MBC3833218.1"/>
    </source>
</evidence>
<proteinExistence type="predicted"/>
<dbReference type="NCBIfam" id="TIGR04179">
    <property type="entry name" value="rhombo_lipo"/>
    <property type="match status" value="1"/>
</dbReference>
<feature type="chain" id="PRO_5047326902" evidence="1">
    <location>
        <begin position="27"/>
        <end position="259"/>
    </location>
</feature>
<keyword evidence="2" id="KW-0449">Lipoprotein</keyword>
<dbReference type="PROSITE" id="PS51257">
    <property type="entry name" value="PROKAR_LIPOPROTEIN"/>
    <property type="match status" value="1"/>
</dbReference>
<keyword evidence="3" id="KW-1185">Reference proteome</keyword>
<name>A0ABR6XUQ9_9BURK</name>
<organism evidence="2 3">
    <name type="scientific">Undibacterium amnicola</name>
    <dbReference type="NCBI Taxonomy" id="1834038"/>
    <lineage>
        <taxon>Bacteria</taxon>
        <taxon>Pseudomonadati</taxon>
        <taxon>Pseudomonadota</taxon>
        <taxon>Betaproteobacteria</taxon>
        <taxon>Burkholderiales</taxon>
        <taxon>Oxalobacteraceae</taxon>
        <taxon>Undibacterium</taxon>
    </lineage>
</organism>
<feature type="signal peptide" evidence="1">
    <location>
        <begin position="1"/>
        <end position="26"/>
    </location>
</feature>
<reference evidence="2 3" key="1">
    <citation type="submission" date="2020-08" db="EMBL/GenBank/DDBJ databases">
        <title>Novel species isolated from subtropical streams in China.</title>
        <authorList>
            <person name="Lu H."/>
        </authorList>
    </citation>
    <scope>NUCLEOTIDE SEQUENCE [LARGE SCALE GENOMIC DNA]</scope>
    <source>
        <strain evidence="2 3">KCTC 52442</strain>
    </source>
</reference>
<gene>
    <name evidence="2" type="primary">rhlP</name>
    <name evidence="2" type="ORF">H8K33_17040</name>
</gene>
<evidence type="ECO:0000256" key="1">
    <source>
        <dbReference type="SAM" id="SignalP"/>
    </source>
</evidence>
<dbReference type="RefSeq" id="WP_186892266.1">
    <property type="nucleotide sequence ID" value="NZ_JACOFU010000008.1"/>
</dbReference>
<dbReference type="InterPro" id="IPR026443">
    <property type="entry name" value="Rhombo_lipo"/>
</dbReference>